<gene>
    <name evidence="1" type="ORF">C4B59_01095</name>
</gene>
<comment type="caution">
    <text evidence="1">The sequence shown here is derived from an EMBL/GenBank/DDBJ whole genome shotgun (WGS) entry which is preliminary data.</text>
</comment>
<evidence type="ECO:0000313" key="2">
    <source>
        <dbReference type="Proteomes" id="UP000248329"/>
    </source>
</evidence>
<organism evidence="1 2">
    <name type="scientific">Candidatus Methanogaster sp</name>
    <dbReference type="NCBI Taxonomy" id="3386292"/>
    <lineage>
        <taxon>Archaea</taxon>
        <taxon>Methanobacteriati</taxon>
        <taxon>Methanobacteriota</taxon>
        <taxon>Stenosarchaea group</taxon>
        <taxon>Methanomicrobia</taxon>
        <taxon>Methanosarcinales</taxon>
        <taxon>ANME-2 cluster</taxon>
        <taxon>Candidatus Methanogasteraceae</taxon>
        <taxon>Candidatus Methanogaster</taxon>
    </lineage>
</organism>
<proteinExistence type="predicted"/>
<accession>A0AC61L674</accession>
<name>A0AC61L674_9EURY</name>
<feature type="non-terminal residue" evidence="1">
    <location>
        <position position="295"/>
    </location>
</feature>
<reference evidence="1" key="1">
    <citation type="submission" date="2018-01" db="EMBL/GenBank/DDBJ databases">
        <authorList>
            <person name="Krukenberg V."/>
        </authorList>
    </citation>
    <scope>NUCLEOTIDE SEQUENCE</scope>
    <source>
        <strain evidence="1">E20ANME2</strain>
    </source>
</reference>
<protein>
    <submittedName>
        <fullName evidence="1">Uncharacterized protein</fullName>
    </submittedName>
</protein>
<dbReference type="Proteomes" id="UP000248329">
    <property type="component" value="Unassembled WGS sequence"/>
</dbReference>
<evidence type="ECO:0000313" key="1">
    <source>
        <dbReference type="EMBL" id="PXF61856.1"/>
    </source>
</evidence>
<dbReference type="EMBL" id="PQXF01000002">
    <property type="protein sequence ID" value="PXF61856.1"/>
    <property type="molecule type" value="Genomic_DNA"/>
</dbReference>
<sequence length="295" mass="31549">MNVNEHLTLLGEGADVVTVTANSSSDHVFNVTADQVNISGFTATGAIGSDKAGIYLSGRQHCNISENNASNNYYGIYMEYSSDNTLTSNIANSNNYYGIALYSSSNNTLTGNTANSNNYYGIYLRYSSNNLIYNNYFNNTNNAYDYGNNQWNITKTAGANIIGGPFLGGNYWSDYTGVDTDADGLGDTMLPYNSSGNITNGGDFHPLVVQTDTTPPVITITTPEPYGLYTVGMELDFSATDDESGVDTVVGTLTNTSEVSQDDESGFAPDVGVYTLVVTATDNASNTNVSDPVFF</sequence>